<dbReference type="InterPro" id="IPR029044">
    <property type="entry name" value="Nucleotide-diphossugar_trans"/>
</dbReference>
<evidence type="ECO:0000313" key="3">
    <source>
        <dbReference type="Proteomes" id="UP000236726"/>
    </source>
</evidence>
<dbReference type="AlphaFoldDB" id="A0A1H5WG77"/>
<sequence>MISIIIPIYNTAKYLNECFNSIKAQTYTDFEVLMINDGSTDDSETICKNWTEYDSRFKYFYKENSGLSLTRNYGFSKANGDYIFYIDSDDIISPQTLEFLYKTLKKDNLDLVACYEYDFKNGNTPEIIKYEDVDFRKYLDPIDFLKTLAYEDLILARAWNKLYKRSLIEKVEFEDYVLEDRIFAIDLSLKLNKAAIINNKLIYHRFHENSIMTTPSSKIYTGMLVSCQRQISASKLIIHDSKELRAINEQILYILNRFAAGAHAEHFLKEEKELRQLAKKLYKEIGVNKLSLKLFLQINFFPLWSFLSIKRNHIWIGGRNMRLAKK</sequence>
<keyword evidence="2" id="KW-0808">Transferase</keyword>
<dbReference type="PANTHER" id="PTHR22916:SF3">
    <property type="entry name" value="UDP-GLCNAC:BETAGAL BETA-1,3-N-ACETYLGLUCOSAMINYLTRANSFERASE-LIKE PROTEIN 1"/>
    <property type="match status" value="1"/>
</dbReference>
<dbReference type="Proteomes" id="UP000236726">
    <property type="component" value="Unassembled WGS sequence"/>
</dbReference>
<gene>
    <name evidence="2" type="ORF">SAMN05216537_11545</name>
</gene>
<proteinExistence type="predicted"/>
<dbReference type="STRING" id="1410661.GCA_000702205_00432"/>
<evidence type="ECO:0000259" key="1">
    <source>
        <dbReference type="Pfam" id="PF00535"/>
    </source>
</evidence>
<dbReference type="RefSeq" id="WP_103953304.1">
    <property type="nucleotide sequence ID" value="NZ_FNUL01000015.1"/>
</dbReference>
<dbReference type="CDD" id="cd00761">
    <property type="entry name" value="Glyco_tranf_GTA_type"/>
    <property type="match status" value="1"/>
</dbReference>
<dbReference type="EMBL" id="FNUL01000015">
    <property type="protein sequence ID" value="SEF98474.1"/>
    <property type="molecule type" value="Genomic_DNA"/>
</dbReference>
<dbReference type="SUPFAM" id="SSF53448">
    <property type="entry name" value="Nucleotide-diphospho-sugar transferases"/>
    <property type="match status" value="1"/>
</dbReference>
<name>A0A1H5WG77_9FIRM</name>
<dbReference type="Gene3D" id="3.90.550.10">
    <property type="entry name" value="Spore Coat Polysaccharide Biosynthesis Protein SpsA, Chain A"/>
    <property type="match status" value="1"/>
</dbReference>
<dbReference type="GO" id="GO:0016758">
    <property type="term" value="F:hexosyltransferase activity"/>
    <property type="evidence" value="ECO:0007669"/>
    <property type="project" value="UniProtKB-ARBA"/>
</dbReference>
<reference evidence="2 3" key="1">
    <citation type="submission" date="2016-10" db="EMBL/GenBank/DDBJ databases">
        <authorList>
            <person name="de Groot N.N."/>
        </authorList>
    </citation>
    <scope>NUCLEOTIDE SEQUENCE [LARGE SCALE GENOMIC DNA]</scope>
    <source>
        <strain evidence="2 3">D15d</strain>
    </source>
</reference>
<evidence type="ECO:0000313" key="2">
    <source>
        <dbReference type="EMBL" id="SEF98474.1"/>
    </source>
</evidence>
<accession>A0A1H5WG77</accession>
<dbReference type="InterPro" id="IPR001173">
    <property type="entry name" value="Glyco_trans_2-like"/>
</dbReference>
<organism evidence="2 3">
    <name type="scientific">Lachnospira multipara</name>
    <dbReference type="NCBI Taxonomy" id="28051"/>
    <lineage>
        <taxon>Bacteria</taxon>
        <taxon>Bacillati</taxon>
        <taxon>Bacillota</taxon>
        <taxon>Clostridia</taxon>
        <taxon>Lachnospirales</taxon>
        <taxon>Lachnospiraceae</taxon>
        <taxon>Lachnospira</taxon>
    </lineage>
</organism>
<keyword evidence="3" id="KW-1185">Reference proteome</keyword>
<protein>
    <submittedName>
        <fullName evidence="2">Glycosyl transferase family 2</fullName>
    </submittedName>
</protein>
<dbReference type="Pfam" id="PF00535">
    <property type="entry name" value="Glycos_transf_2"/>
    <property type="match status" value="1"/>
</dbReference>
<feature type="domain" description="Glycosyltransferase 2-like" evidence="1">
    <location>
        <begin position="3"/>
        <end position="170"/>
    </location>
</feature>
<dbReference type="PANTHER" id="PTHR22916">
    <property type="entry name" value="GLYCOSYLTRANSFERASE"/>
    <property type="match status" value="1"/>
</dbReference>